<dbReference type="Pfam" id="PF00400">
    <property type="entry name" value="WD40"/>
    <property type="match status" value="2"/>
</dbReference>
<proteinExistence type="predicted"/>
<dbReference type="PROSITE" id="PS00678">
    <property type="entry name" value="WD_REPEATS_1"/>
    <property type="match status" value="1"/>
</dbReference>
<dbReference type="InterPro" id="IPR015943">
    <property type="entry name" value="WD40/YVTN_repeat-like_dom_sf"/>
</dbReference>
<evidence type="ECO:0000313" key="5">
    <source>
        <dbReference type="Proteomes" id="UP000485058"/>
    </source>
</evidence>
<dbReference type="AlphaFoldDB" id="A0A699YZT4"/>
<evidence type="ECO:0000256" key="2">
    <source>
        <dbReference type="ARBA" id="ARBA00022737"/>
    </source>
</evidence>
<feature type="non-terminal residue" evidence="4">
    <location>
        <position position="521"/>
    </location>
</feature>
<dbReference type="Gene3D" id="1.25.40.370">
    <property type="match status" value="1"/>
</dbReference>
<dbReference type="PROSITE" id="PS50294">
    <property type="entry name" value="WD_REPEATS_REGION"/>
    <property type="match status" value="1"/>
</dbReference>
<protein>
    <submittedName>
        <fullName evidence="4">WD_REPEATS_REGION domain-containing protein</fullName>
    </submittedName>
</protein>
<dbReference type="GO" id="GO:1990234">
    <property type="term" value="C:transferase complex"/>
    <property type="evidence" value="ECO:0007669"/>
    <property type="project" value="UniProtKB-ARBA"/>
</dbReference>
<dbReference type="Gene3D" id="2.130.10.10">
    <property type="entry name" value="YVTN repeat-like/Quinoprotein amine dehydrogenase"/>
    <property type="match status" value="1"/>
</dbReference>
<evidence type="ECO:0000256" key="1">
    <source>
        <dbReference type="ARBA" id="ARBA00022574"/>
    </source>
</evidence>
<dbReference type="InterPro" id="IPR001680">
    <property type="entry name" value="WD40_rpt"/>
</dbReference>
<name>A0A699YZT4_HAELA</name>
<dbReference type="InterPro" id="IPR036322">
    <property type="entry name" value="WD40_repeat_dom_sf"/>
</dbReference>
<feature type="repeat" description="WD" evidence="3">
    <location>
        <begin position="455"/>
        <end position="494"/>
    </location>
</feature>
<dbReference type="Proteomes" id="UP000485058">
    <property type="component" value="Unassembled WGS sequence"/>
</dbReference>
<organism evidence="4 5">
    <name type="scientific">Haematococcus lacustris</name>
    <name type="common">Green alga</name>
    <name type="synonym">Haematococcus pluvialis</name>
    <dbReference type="NCBI Taxonomy" id="44745"/>
    <lineage>
        <taxon>Eukaryota</taxon>
        <taxon>Viridiplantae</taxon>
        <taxon>Chlorophyta</taxon>
        <taxon>core chlorophytes</taxon>
        <taxon>Chlorophyceae</taxon>
        <taxon>CS clade</taxon>
        <taxon>Chlamydomonadales</taxon>
        <taxon>Haematococcaceae</taxon>
        <taxon>Haematococcus</taxon>
    </lineage>
</organism>
<dbReference type="InterPro" id="IPR019775">
    <property type="entry name" value="WD40_repeat_CS"/>
</dbReference>
<sequence length="521" mass="57093">MGKSVFSAVMHTKLVVRGNKDSSLVMAHHFFTVGHTRSQGRTMLLCLAQQLAEKLPGLAALLVPVVEKHGNATQLSMQDTFTRFLRLPGWVRVLLTARPQVEPAFEAWNPKWIKPEALQNQRDMLALLRWRLGQGSLVADCDLEAAAQLMLEKSSGQFIYTKYAFDELSDQATWTLQELEARLPSRLEGMYLRVLSTLQEALEAERPDLLELLHTRLLPVLVACLEPLTVQELAWATGCEADTSKVQQLVGLLANLFPCRPAGPNQQERVAPYHKSVLDWLTSAAGMSAGQFHVSTQQGHRLLASACLEEAKHCVVMCEPDSTSGYTGTGLGYSLRHAVAHACLSGDSDVLQPLLLKFGFWQAAYKEGHGPDVLRDLIGLSQQAPAACQTIVQDVARWLRMCSNTLVKFPWAALQLARDAPHNSLVARQAASFPNQPVASLLTKEDDWTACLAVLTGHEDSVRSVATDGKVIASGSGDKTVRVWDVATGRCMYTLEHTDAVRAVALSLDGKIIVSTSDKTI</sequence>
<comment type="caution">
    <text evidence="4">The sequence shown here is derived from an EMBL/GenBank/DDBJ whole genome shotgun (WGS) entry which is preliminary data.</text>
</comment>
<keyword evidence="1 3" id="KW-0853">WD repeat</keyword>
<gene>
    <name evidence="4" type="ORF">HaLaN_08210</name>
</gene>
<dbReference type="EMBL" id="BLLF01000511">
    <property type="protein sequence ID" value="GFH12506.1"/>
    <property type="molecule type" value="Genomic_DNA"/>
</dbReference>
<keyword evidence="5" id="KW-1185">Reference proteome</keyword>
<evidence type="ECO:0000313" key="4">
    <source>
        <dbReference type="EMBL" id="GFH12506.1"/>
    </source>
</evidence>
<dbReference type="SMART" id="SM00320">
    <property type="entry name" value="WD40"/>
    <property type="match status" value="2"/>
</dbReference>
<evidence type="ECO:0000256" key="3">
    <source>
        <dbReference type="PROSITE-ProRule" id="PRU00221"/>
    </source>
</evidence>
<accession>A0A699YZT4</accession>
<dbReference type="SUPFAM" id="SSF50978">
    <property type="entry name" value="WD40 repeat-like"/>
    <property type="match status" value="1"/>
</dbReference>
<keyword evidence="2" id="KW-0677">Repeat</keyword>
<reference evidence="4 5" key="1">
    <citation type="submission" date="2020-02" db="EMBL/GenBank/DDBJ databases">
        <title>Draft genome sequence of Haematococcus lacustris strain NIES-144.</title>
        <authorList>
            <person name="Morimoto D."/>
            <person name="Nakagawa S."/>
            <person name="Yoshida T."/>
            <person name="Sawayama S."/>
        </authorList>
    </citation>
    <scope>NUCLEOTIDE SEQUENCE [LARGE SCALE GENOMIC DNA]</scope>
    <source>
        <strain evidence="4 5">NIES-144</strain>
    </source>
</reference>
<dbReference type="PANTHER" id="PTHR22847">
    <property type="entry name" value="WD40 REPEAT PROTEIN"/>
    <property type="match status" value="1"/>
</dbReference>
<dbReference type="PROSITE" id="PS50082">
    <property type="entry name" value="WD_REPEATS_2"/>
    <property type="match status" value="1"/>
</dbReference>
<dbReference type="PANTHER" id="PTHR22847:SF637">
    <property type="entry name" value="WD REPEAT DOMAIN 5B"/>
    <property type="match status" value="1"/>
</dbReference>